<evidence type="ECO:0000313" key="3">
    <source>
        <dbReference type="Proteomes" id="UP001500016"/>
    </source>
</evidence>
<keyword evidence="3" id="KW-1185">Reference proteome</keyword>
<gene>
    <name evidence="2" type="ORF">GCM10009801_73200</name>
</gene>
<dbReference type="RefSeq" id="WP_344534573.1">
    <property type="nucleotide sequence ID" value="NZ_BAAAPE010000023.1"/>
</dbReference>
<comment type="caution">
    <text evidence="2">The sequence shown here is derived from an EMBL/GenBank/DDBJ whole genome shotgun (WGS) entry which is preliminary data.</text>
</comment>
<dbReference type="Proteomes" id="UP001500016">
    <property type="component" value="Unassembled WGS sequence"/>
</dbReference>
<evidence type="ECO:0000256" key="1">
    <source>
        <dbReference type="SAM" id="MobiDB-lite"/>
    </source>
</evidence>
<proteinExistence type="predicted"/>
<reference evidence="3" key="1">
    <citation type="journal article" date="2019" name="Int. J. Syst. Evol. Microbiol.">
        <title>The Global Catalogue of Microorganisms (GCM) 10K type strain sequencing project: providing services to taxonomists for standard genome sequencing and annotation.</title>
        <authorList>
            <consortium name="The Broad Institute Genomics Platform"/>
            <consortium name="The Broad Institute Genome Sequencing Center for Infectious Disease"/>
            <person name="Wu L."/>
            <person name="Ma J."/>
        </authorList>
    </citation>
    <scope>NUCLEOTIDE SEQUENCE [LARGE SCALE GENOMIC DNA]</scope>
    <source>
        <strain evidence="3">JCM 15478</strain>
    </source>
</reference>
<evidence type="ECO:0000313" key="2">
    <source>
        <dbReference type="EMBL" id="GAA2100575.1"/>
    </source>
</evidence>
<name>A0ABP5IHF8_9ACTN</name>
<organism evidence="2 3">
    <name type="scientific">Streptomyces albiaxialis</name>
    <dbReference type="NCBI Taxonomy" id="329523"/>
    <lineage>
        <taxon>Bacteria</taxon>
        <taxon>Bacillati</taxon>
        <taxon>Actinomycetota</taxon>
        <taxon>Actinomycetes</taxon>
        <taxon>Kitasatosporales</taxon>
        <taxon>Streptomycetaceae</taxon>
        <taxon>Streptomyces</taxon>
    </lineage>
</organism>
<feature type="region of interest" description="Disordered" evidence="1">
    <location>
        <begin position="51"/>
        <end position="83"/>
    </location>
</feature>
<dbReference type="EMBL" id="BAAAPE010000023">
    <property type="protein sequence ID" value="GAA2100575.1"/>
    <property type="molecule type" value="Genomic_DNA"/>
</dbReference>
<sequence>MSHLSLHSTPVDGAPAWLHKGAVVYDHRLKRWGVVVDVGFPGNEARQAKRAWLRPEGGGREWNPPIEDLRQEAPDPFEDWSDE</sequence>
<accession>A0ABP5IHF8</accession>
<protein>
    <submittedName>
        <fullName evidence="2">Uncharacterized protein</fullName>
    </submittedName>
</protein>